<evidence type="ECO:0000256" key="11">
    <source>
        <dbReference type="ARBA" id="ARBA00023316"/>
    </source>
</evidence>
<dbReference type="PATRIC" id="fig|1618609.3.peg.319"/>
<evidence type="ECO:0000256" key="12">
    <source>
        <dbReference type="ARBA" id="ARBA00034000"/>
    </source>
</evidence>
<keyword evidence="9" id="KW-0573">Peptidoglycan synthesis</keyword>
<dbReference type="Pfam" id="PF00912">
    <property type="entry name" value="Transgly"/>
    <property type="match status" value="1"/>
</dbReference>
<evidence type="ECO:0000256" key="15">
    <source>
        <dbReference type="SAM" id="Phobius"/>
    </source>
</evidence>
<comment type="catalytic activity">
    <reaction evidence="12">
        <text>Preferential cleavage: (Ac)2-L-Lys-D-Ala-|-D-Ala. Also transpeptidation of peptidyl-alanyl moieties that are N-acyl substituents of D-alanine.</text>
        <dbReference type="EC" id="3.4.16.4"/>
    </reaction>
</comment>
<dbReference type="InterPro" id="IPR001460">
    <property type="entry name" value="PCN-bd_Tpept"/>
</dbReference>
<dbReference type="GO" id="GO:0030288">
    <property type="term" value="C:outer membrane-bounded periplasmic space"/>
    <property type="evidence" value="ECO:0007669"/>
    <property type="project" value="TreeGrafter"/>
</dbReference>
<dbReference type="GO" id="GO:0009252">
    <property type="term" value="P:peptidoglycan biosynthetic process"/>
    <property type="evidence" value="ECO:0007669"/>
    <property type="project" value="UniProtKB-KW"/>
</dbReference>
<dbReference type="GO" id="GO:0071555">
    <property type="term" value="P:cell wall organization"/>
    <property type="evidence" value="ECO:0007669"/>
    <property type="project" value="UniProtKB-KW"/>
</dbReference>
<keyword evidence="10" id="KW-0511">Multifunctional enzyme</keyword>
<evidence type="ECO:0000256" key="10">
    <source>
        <dbReference type="ARBA" id="ARBA00023268"/>
    </source>
</evidence>
<dbReference type="GO" id="GO:0008658">
    <property type="term" value="F:penicillin binding"/>
    <property type="evidence" value="ECO:0007669"/>
    <property type="project" value="InterPro"/>
</dbReference>
<accession>A0A0G0ZB66</accession>
<dbReference type="PROSITE" id="PS50126">
    <property type="entry name" value="S1"/>
    <property type="match status" value="1"/>
</dbReference>
<name>A0A0G0ZB66_9BACT</name>
<evidence type="ECO:0000256" key="5">
    <source>
        <dbReference type="ARBA" id="ARBA00022676"/>
    </source>
</evidence>
<dbReference type="SUPFAM" id="SSF56601">
    <property type="entry name" value="beta-lactamase/transpeptidase-like"/>
    <property type="match status" value="1"/>
</dbReference>
<dbReference type="GO" id="GO:0008955">
    <property type="term" value="F:peptidoglycan glycosyltransferase activity"/>
    <property type="evidence" value="ECO:0007669"/>
    <property type="project" value="UniProtKB-EC"/>
</dbReference>
<keyword evidence="11" id="KW-0961">Cell wall biogenesis/degradation</keyword>
<dbReference type="GO" id="GO:0003676">
    <property type="term" value="F:nucleic acid binding"/>
    <property type="evidence" value="ECO:0007669"/>
    <property type="project" value="InterPro"/>
</dbReference>
<comment type="similarity">
    <text evidence="2">In the N-terminal section; belongs to the glycosyltransferase 51 family.</text>
</comment>
<feature type="region of interest" description="Disordered" evidence="14">
    <location>
        <begin position="750"/>
        <end position="780"/>
    </location>
</feature>
<dbReference type="InterPro" id="IPR050396">
    <property type="entry name" value="Glycosyltr_51/Transpeptidase"/>
</dbReference>
<dbReference type="Proteomes" id="UP000034951">
    <property type="component" value="Unassembled WGS sequence"/>
</dbReference>
<keyword evidence="15" id="KW-0812">Transmembrane</keyword>
<dbReference type="InterPro" id="IPR023346">
    <property type="entry name" value="Lysozyme-like_dom_sf"/>
</dbReference>
<evidence type="ECO:0000256" key="2">
    <source>
        <dbReference type="ARBA" id="ARBA00007739"/>
    </source>
</evidence>
<comment type="catalytic activity">
    <reaction evidence="13">
        <text>[GlcNAc-(1-&gt;4)-Mur2Ac(oyl-L-Ala-gamma-D-Glu-L-Lys-D-Ala-D-Ala)](n)-di-trans,octa-cis-undecaprenyl diphosphate + beta-D-GlcNAc-(1-&gt;4)-Mur2Ac(oyl-L-Ala-gamma-D-Glu-L-Lys-D-Ala-D-Ala)-di-trans,octa-cis-undecaprenyl diphosphate = [GlcNAc-(1-&gt;4)-Mur2Ac(oyl-L-Ala-gamma-D-Glu-L-Lys-D-Ala-D-Ala)](n+1)-di-trans,octa-cis-undecaprenyl diphosphate + di-trans,octa-cis-undecaprenyl diphosphate + H(+)</text>
        <dbReference type="Rhea" id="RHEA:23708"/>
        <dbReference type="Rhea" id="RHEA-COMP:9602"/>
        <dbReference type="Rhea" id="RHEA-COMP:9603"/>
        <dbReference type="ChEBI" id="CHEBI:15378"/>
        <dbReference type="ChEBI" id="CHEBI:58405"/>
        <dbReference type="ChEBI" id="CHEBI:60033"/>
        <dbReference type="ChEBI" id="CHEBI:78435"/>
        <dbReference type="EC" id="2.4.99.28"/>
    </reaction>
</comment>
<dbReference type="InterPro" id="IPR036950">
    <property type="entry name" value="PBP_transglycosylase"/>
</dbReference>
<evidence type="ECO:0000313" key="18">
    <source>
        <dbReference type="Proteomes" id="UP000034951"/>
    </source>
</evidence>
<evidence type="ECO:0000256" key="7">
    <source>
        <dbReference type="ARBA" id="ARBA00022801"/>
    </source>
</evidence>
<evidence type="ECO:0000256" key="14">
    <source>
        <dbReference type="SAM" id="MobiDB-lite"/>
    </source>
</evidence>
<dbReference type="InterPro" id="IPR003029">
    <property type="entry name" value="S1_domain"/>
</dbReference>
<dbReference type="Gene3D" id="1.10.3810.10">
    <property type="entry name" value="Biosynthetic peptidoglycan transglycosylase-like"/>
    <property type="match status" value="1"/>
</dbReference>
<dbReference type="SUPFAM" id="SSF50249">
    <property type="entry name" value="Nucleic acid-binding proteins"/>
    <property type="match status" value="1"/>
</dbReference>
<proteinExistence type="inferred from homology"/>
<evidence type="ECO:0000256" key="4">
    <source>
        <dbReference type="ARBA" id="ARBA00022670"/>
    </source>
</evidence>
<keyword evidence="4" id="KW-0645">Protease</keyword>
<comment type="similarity">
    <text evidence="1">In the C-terminal section; belongs to the transpeptidase family.</text>
</comment>
<keyword evidence="8" id="KW-0133">Cell shape</keyword>
<dbReference type="Pfam" id="PF00905">
    <property type="entry name" value="Transpeptidase"/>
    <property type="match status" value="1"/>
</dbReference>
<evidence type="ECO:0000256" key="3">
    <source>
        <dbReference type="ARBA" id="ARBA00022645"/>
    </source>
</evidence>
<sequence>MWRKLARFSVVLLCLAAIFGTGYLVFWYYFKYKIDDLPDVLALKNYNFNLSTVVRDDEREIINKFAVEDRIFIPFKYIPDTVIKAVTAAEDKKFWSKRLILGIDQTGIARAAWKNFLAGKIVEGGSTITQQVGKNVWLSNDKTVSRKFKEARLAYRMEKELPKELIFEIYINLAYFGHGKYGIYTASEFYFSKKPDELTIDEAAMLAGLIKWPYQFSPIEKPKSARNRRNTILERIYKIGFIGAEELKTLKAKPLGLNVKNAEIKAPYFPVMKELHRLGYKKVVNQGLDVRLSLNSHIQQITETAFQNGLAAYDERHENRLVLYNLSDYEITSLNDFISDSWNGELGLDSVVDGLVISISSDAALVKIGNNELASINTESFSKIRKDETDLSKLFKAGDIVSLKIVGIDAANNFTVEILQPEVQGAVVVLDIKGGIKAMVGGRDFKSSEYNRAMQAERQAGSAFKPFVYGAFFEKYPEKDLQSIVLDSPICFKTGNPEKPLWCPKNYEEKGLPKFMGPIPVQIAFARSRNVAAVRTAYGLGSKEWINGKEVYVPGINNVVDLAKNLGITSDLPRYLPTAIGAADVKVIELANAYAAFFREGIYMPYWFLKSVEDKKYGFRDFEPKESKEVLSAEAANKVLEGMRWVVLAGTARLASRELPFAVACKTGTTDNFTDAWTICGTPQYVVAVWVGFDRKAIPLVSRESSAKETGGKVAAPIVVEILKKIYENRPYDNFPEEIENRILGIKKPVPQPLENNPALPTENQKPAENPESEKTITPE</sequence>
<evidence type="ECO:0000256" key="6">
    <source>
        <dbReference type="ARBA" id="ARBA00022679"/>
    </source>
</evidence>
<dbReference type="GO" id="GO:0006508">
    <property type="term" value="P:proteolysis"/>
    <property type="evidence" value="ECO:0007669"/>
    <property type="project" value="UniProtKB-KW"/>
</dbReference>
<dbReference type="InterPro" id="IPR012338">
    <property type="entry name" value="Beta-lactam/transpept-like"/>
</dbReference>
<evidence type="ECO:0000256" key="8">
    <source>
        <dbReference type="ARBA" id="ARBA00022960"/>
    </source>
</evidence>
<dbReference type="GO" id="GO:0009002">
    <property type="term" value="F:serine-type D-Ala-D-Ala carboxypeptidase activity"/>
    <property type="evidence" value="ECO:0007669"/>
    <property type="project" value="UniProtKB-EC"/>
</dbReference>
<keyword evidence="5" id="KW-0328">Glycosyltransferase</keyword>
<feature type="domain" description="S1 motif" evidence="16">
    <location>
        <begin position="349"/>
        <end position="433"/>
    </location>
</feature>
<protein>
    <submittedName>
        <fullName evidence="17">Penicillin-binding protein, 1A family</fullName>
    </submittedName>
</protein>
<feature type="transmembrane region" description="Helical" evidence="15">
    <location>
        <begin position="7"/>
        <end position="30"/>
    </location>
</feature>
<dbReference type="InterPro" id="IPR012340">
    <property type="entry name" value="NA-bd_OB-fold"/>
</dbReference>
<keyword evidence="15" id="KW-1133">Transmembrane helix</keyword>
<dbReference type="Gene3D" id="3.40.710.10">
    <property type="entry name" value="DD-peptidase/beta-lactamase superfamily"/>
    <property type="match status" value="1"/>
</dbReference>
<gene>
    <name evidence="17" type="ORF">UV10_C0010G0005</name>
</gene>
<dbReference type="PANTHER" id="PTHR32282">
    <property type="entry name" value="BINDING PROTEIN TRANSPEPTIDASE, PUTATIVE-RELATED"/>
    <property type="match status" value="1"/>
</dbReference>
<evidence type="ECO:0000259" key="16">
    <source>
        <dbReference type="PROSITE" id="PS50126"/>
    </source>
</evidence>
<evidence type="ECO:0000256" key="9">
    <source>
        <dbReference type="ARBA" id="ARBA00022984"/>
    </source>
</evidence>
<dbReference type="AlphaFoldDB" id="A0A0G0ZB66"/>
<evidence type="ECO:0000256" key="13">
    <source>
        <dbReference type="ARBA" id="ARBA00049902"/>
    </source>
</evidence>
<dbReference type="FunFam" id="1.10.3810.10:FF:000001">
    <property type="entry name" value="Penicillin-binding protein 1A"/>
    <property type="match status" value="1"/>
</dbReference>
<dbReference type="InterPro" id="IPR001264">
    <property type="entry name" value="Glyco_trans_51"/>
</dbReference>
<dbReference type="SUPFAM" id="SSF53955">
    <property type="entry name" value="Lysozyme-like"/>
    <property type="match status" value="1"/>
</dbReference>
<reference evidence="17 18" key="1">
    <citation type="journal article" date="2015" name="Nature">
        <title>rRNA introns, odd ribosomes, and small enigmatic genomes across a large radiation of phyla.</title>
        <authorList>
            <person name="Brown C.T."/>
            <person name="Hug L.A."/>
            <person name="Thomas B.C."/>
            <person name="Sharon I."/>
            <person name="Castelle C.J."/>
            <person name="Singh A."/>
            <person name="Wilkins M.J."/>
            <person name="Williams K.H."/>
            <person name="Banfield J.F."/>
        </authorList>
    </citation>
    <scope>NUCLEOTIDE SEQUENCE [LARGE SCALE GENOMIC DNA]</scope>
</reference>
<organism evidence="17 18">
    <name type="scientific">Candidatus Azambacteria bacterium GW2011_GWA1_42_19</name>
    <dbReference type="NCBI Taxonomy" id="1618609"/>
    <lineage>
        <taxon>Bacteria</taxon>
        <taxon>Candidatus Azamiibacteriota</taxon>
    </lineage>
</organism>
<dbReference type="EMBL" id="LCDE01000010">
    <property type="protein sequence ID" value="KKS45965.1"/>
    <property type="molecule type" value="Genomic_DNA"/>
</dbReference>
<evidence type="ECO:0000313" key="17">
    <source>
        <dbReference type="EMBL" id="KKS45965.1"/>
    </source>
</evidence>
<dbReference type="PANTHER" id="PTHR32282:SF33">
    <property type="entry name" value="PEPTIDOGLYCAN GLYCOSYLTRANSFERASE"/>
    <property type="match status" value="1"/>
</dbReference>
<keyword evidence="6" id="KW-0808">Transferase</keyword>
<dbReference type="GO" id="GO:0008360">
    <property type="term" value="P:regulation of cell shape"/>
    <property type="evidence" value="ECO:0007669"/>
    <property type="project" value="UniProtKB-KW"/>
</dbReference>
<evidence type="ECO:0000256" key="1">
    <source>
        <dbReference type="ARBA" id="ARBA00007090"/>
    </source>
</evidence>
<keyword evidence="7" id="KW-0378">Hydrolase</keyword>
<keyword evidence="3" id="KW-0121">Carboxypeptidase</keyword>
<comment type="caution">
    <text evidence="17">The sequence shown here is derived from an EMBL/GenBank/DDBJ whole genome shotgun (WGS) entry which is preliminary data.</text>
</comment>
<keyword evidence="15" id="KW-0472">Membrane</keyword>